<protein>
    <recommendedName>
        <fullName evidence="3">Secreted protein</fullName>
    </recommendedName>
</protein>
<dbReference type="EMBL" id="GEDV01012273">
    <property type="protein sequence ID" value="JAP76284.1"/>
    <property type="molecule type" value="Transcribed_RNA"/>
</dbReference>
<dbReference type="AlphaFoldDB" id="A0A131YAE7"/>
<organism evidence="2">
    <name type="scientific">Rhipicephalus appendiculatus</name>
    <name type="common">Brown ear tick</name>
    <dbReference type="NCBI Taxonomy" id="34631"/>
    <lineage>
        <taxon>Eukaryota</taxon>
        <taxon>Metazoa</taxon>
        <taxon>Ecdysozoa</taxon>
        <taxon>Arthropoda</taxon>
        <taxon>Chelicerata</taxon>
        <taxon>Arachnida</taxon>
        <taxon>Acari</taxon>
        <taxon>Parasitiformes</taxon>
        <taxon>Ixodida</taxon>
        <taxon>Ixodoidea</taxon>
        <taxon>Ixodidae</taxon>
        <taxon>Rhipicephalinae</taxon>
        <taxon>Rhipicephalus</taxon>
        <taxon>Rhipicephalus</taxon>
    </lineage>
</organism>
<proteinExistence type="predicted"/>
<keyword evidence="1" id="KW-0732">Signal</keyword>
<evidence type="ECO:0000313" key="2">
    <source>
        <dbReference type="EMBL" id="JAP76284.1"/>
    </source>
</evidence>
<sequence length="85" mass="9924">MEHTHQMEGCKLVLIAWSALLHADCLVHFKFCHYSHGDTDDGVGKNDLLMCQYNTCCCLRQKLTNPDKISMKHQQQESRQWCPHH</sequence>
<feature type="signal peptide" evidence="1">
    <location>
        <begin position="1"/>
        <end position="23"/>
    </location>
</feature>
<reference evidence="2" key="1">
    <citation type="journal article" date="2016" name="Ticks Tick Borne Dis.">
        <title>De novo assembly and annotation of the salivary gland transcriptome of Rhipicephalus appendiculatus male and female ticks during blood feeding.</title>
        <authorList>
            <person name="de Castro M.H."/>
            <person name="de Klerk D."/>
            <person name="Pienaar R."/>
            <person name="Latif A.A."/>
            <person name="Rees D.J."/>
            <person name="Mans B.J."/>
        </authorList>
    </citation>
    <scope>NUCLEOTIDE SEQUENCE</scope>
    <source>
        <tissue evidence="2">Salivary glands</tissue>
    </source>
</reference>
<evidence type="ECO:0008006" key="3">
    <source>
        <dbReference type="Google" id="ProtNLM"/>
    </source>
</evidence>
<evidence type="ECO:0000256" key="1">
    <source>
        <dbReference type="SAM" id="SignalP"/>
    </source>
</evidence>
<name>A0A131YAE7_RHIAP</name>
<feature type="chain" id="PRO_5007284474" description="Secreted protein" evidence="1">
    <location>
        <begin position="24"/>
        <end position="85"/>
    </location>
</feature>
<accession>A0A131YAE7</accession>